<comment type="caution">
    <text evidence="2">The sequence shown here is derived from an EMBL/GenBank/DDBJ whole genome shotgun (WGS) entry which is preliminary data.</text>
</comment>
<proteinExistence type="predicted"/>
<dbReference type="PANTHER" id="PTHR46113">
    <property type="entry name" value="SNAC DOMAIN-CONTAINING PROTEIN"/>
    <property type="match status" value="1"/>
</dbReference>
<dbReference type="PANTHER" id="PTHR46113:SF1">
    <property type="entry name" value="PEPTIDASE M17 LEUCYL AMINOPEPTIDASE N-TERMINAL DOMAIN-CONTAINING PROTEIN"/>
    <property type="match status" value="1"/>
</dbReference>
<accession>A0A164KZD4</accession>
<dbReference type="Proteomes" id="UP000076858">
    <property type="component" value="Unassembled WGS sequence"/>
</dbReference>
<dbReference type="AlphaFoldDB" id="A0A164KZD4"/>
<dbReference type="OrthoDB" id="6380626at2759"/>
<evidence type="ECO:0000313" key="2">
    <source>
        <dbReference type="EMBL" id="KZS03665.1"/>
    </source>
</evidence>
<organism evidence="2 3">
    <name type="scientific">Daphnia magna</name>
    <dbReference type="NCBI Taxonomy" id="35525"/>
    <lineage>
        <taxon>Eukaryota</taxon>
        <taxon>Metazoa</taxon>
        <taxon>Ecdysozoa</taxon>
        <taxon>Arthropoda</taxon>
        <taxon>Crustacea</taxon>
        <taxon>Branchiopoda</taxon>
        <taxon>Diplostraca</taxon>
        <taxon>Cladocera</taxon>
        <taxon>Anomopoda</taxon>
        <taxon>Daphniidae</taxon>
        <taxon>Daphnia</taxon>
    </lineage>
</organism>
<reference evidence="2 3" key="1">
    <citation type="submission" date="2016-03" db="EMBL/GenBank/DDBJ databases">
        <title>EvidentialGene: Evidence-directed Construction of Genes on Genomes.</title>
        <authorList>
            <person name="Gilbert D.G."/>
            <person name="Choi J.-H."/>
            <person name="Mockaitis K."/>
            <person name="Colbourne J."/>
            <person name="Pfrender M."/>
        </authorList>
    </citation>
    <scope>NUCLEOTIDE SEQUENCE [LARGE SCALE GENOMIC DNA]</scope>
    <source>
        <strain evidence="2 3">Xinb3</strain>
        <tissue evidence="2">Complete organism</tissue>
    </source>
</reference>
<feature type="region of interest" description="Disordered" evidence="1">
    <location>
        <begin position="275"/>
        <end position="294"/>
    </location>
</feature>
<feature type="region of interest" description="Disordered" evidence="1">
    <location>
        <begin position="240"/>
        <end position="261"/>
    </location>
</feature>
<evidence type="ECO:0000313" key="3">
    <source>
        <dbReference type="Proteomes" id="UP000076858"/>
    </source>
</evidence>
<dbReference type="EMBL" id="LRGB01003231">
    <property type="protein sequence ID" value="KZS03665.1"/>
    <property type="molecule type" value="Genomic_DNA"/>
</dbReference>
<sequence>MATLGHHYLEFKLLSLDVPFDLRVSLDFICYFELSMALRNGKDRTECTNRPIVGQDKSNRSVRSTRARQIDWLLGYGSEHCLSLGVRLPLNRMVVERFIFVRKQPDNHSLPTRDLCRSLMKEICSIWERAGIPTKPEKNIIDQLVELHKHWCKIKKINTGARNNESNLKIINNFESVLNELCDVSPSDVMERLRASRNEFWEENYQFLLGQRKFPQIGLMNGTDRKSLYRLKRVCERSDSTTSRSKKKNVIPDADNEQYENDQLDQLEENEDCNYEKEDSEFALPQHHQPPKPSRVMVQIPTKNLLMLTGEVADRTQLSIRSQLAMTATIVKVGGASLNDFTLSTTSAWRQRNEQRVTTANNIKQNWDKPPFAIVHWDSKLLKSFTGRGEERLAVLVSGGSFLPTPKLLGIPAMNDSTGLSQHNVVMNLLEEWKIKDDVIALVFDTTASNTGRVHGCAAYFEKSLQRSILWLACRHHIYELHIKHVAEVIRGKTTGTTETLFVRFQADWDTLDQSTEGLRLFDWSEEDLDERLIEHAKNVLIWASDCLLRKTFPREDYLELVVLTVIYLGGSLPVRTFKLRKPGANHHARFMSKAIYYLKMFLMSKRFDLTLNEEQEVERMSFFVGVLHSQAFLTSRLACSAPSNDFKYLSLMYHLKSIDHDAGSEAILSCSRHLWYLTEELVALCLFDEKLSPFWRSAIAQKLYNTPRASEFPPGKPIFPEIRIGTENCSTLIDFVGPKSWLLFHLLGMNHDQEWLQLPVEYWILMKDYKNLRAFVSVLEVVNDSAERGIKIVSDFKDMCKNLDTQEYLFQVVEAHRKKIIDFKKSSLQEI</sequence>
<protein>
    <submittedName>
        <fullName evidence="2">Cc8K15.2-like protein</fullName>
    </submittedName>
</protein>
<evidence type="ECO:0000256" key="1">
    <source>
        <dbReference type="SAM" id="MobiDB-lite"/>
    </source>
</evidence>
<gene>
    <name evidence="2" type="ORF">APZ42_033558</name>
</gene>
<keyword evidence="3" id="KW-1185">Reference proteome</keyword>
<name>A0A164KZD4_9CRUS</name>